<proteinExistence type="predicted"/>
<evidence type="ECO:0000313" key="1">
    <source>
        <dbReference type="EMBL" id="CAE8642113.1"/>
    </source>
</evidence>
<sequence>MAATTMAAASVTVTKVVGTMILDVPSCKTFTETPGVKGAVAAGIASASGMTATSVVVALSCPSTTRRLASGLPARRLGETVNAGYEITIPEGSTTITAASVTSSIVSAGTLGLTAKIATAMAAANITGIVVSVFSVPAPETKTMVVSLTTKAPTTTAKPKSTESSARQVFTAPLAAIMAMAMAAFA</sequence>
<keyword evidence="2" id="KW-1185">Reference proteome</keyword>
<comment type="caution">
    <text evidence="1">The sequence shown here is derived from an EMBL/GenBank/DDBJ whole genome shotgun (WGS) entry which is preliminary data.</text>
</comment>
<dbReference type="EMBL" id="CAJNNV010033106">
    <property type="protein sequence ID" value="CAE8642113.1"/>
    <property type="molecule type" value="Genomic_DNA"/>
</dbReference>
<name>A0A813HX98_POLGL</name>
<dbReference type="AlphaFoldDB" id="A0A813HX98"/>
<accession>A0A813HX98</accession>
<evidence type="ECO:0000313" key="2">
    <source>
        <dbReference type="Proteomes" id="UP000654075"/>
    </source>
</evidence>
<reference evidence="1" key="1">
    <citation type="submission" date="2021-02" db="EMBL/GenBank/DDBJ databases">
        <authorList>
            <person name="Dougan E. K."/>
            <person name="Rhodes N."/>
            <person name="Thang M."/>
            <person name="Chan C."/>
        </authorList>
    </citation>
    <scope>NUCLEOTIDE SEQUENCE</scope>
</reference>
<dbReference type="Proteomes" id="UP000654075">
    <property type="component" value="Unassembled WGS sequence"/>
</dbReference>
<protein>
    <submittedName>
        <fullName evidence="1">Uncharacterized protein</fullName>
    </submittedName>
</protein>
<gene>
    <name evidence="1" type="ORF">PGLA1383_LOCUS56646</name>
</gene>
<organism evidence="1 2">
    <name type="scientific">Polarella glacialis</name>
    <name type="common">Dinoflagellate</name>
    <dbReference type="NCBI Taxonomy" id="89957"/>
    <lineage>
        <taxon>Eukaryota</taxon>
        <taxon>Sar</taxon>
        <taxon>Alveolata</taxon>
        <taxon>Dinophyceae</taxon>
        <taxon>Suessiales</taxon>
        <taxon>Suessiaceae</taxon>
        <taxon>Polarella</taxon>
    </lineage>
</organism>